<protein>
    <submittedName>
        <fullName evidence="2">15512_t:CDS:1</fullName>
    </submittedName>
</protein>
<dbReference type="SUPFAM" id="SSF56112">
    <property type="entry name" value="Protein kinase-like (PK-like)"/>
    <property type="match status" value="1"/>
</dbReference>
<sequence>MSNQLKGISIQFHLPLDCYRASLRVLSGNKLIDDFIELTQTFRNCTNRKKLEFIPYKQFTNIEYLAKGGFSVIYKATWVDGLITCWNYKKQKFNRKKNYDVVLKILNKSDKMDSDYLNEVSFFHCIKDSLDHSYKNDNIHQYLGITRHPETKNYIIVIEFAQNRDLHYFLNKGKNPLSWIEKLRLLHKISSGLKIVHDHNFINRDLHSGNILINQINIPAIADLGISKPADTSSDEDTVYGVIPYVEPEVLKGGKFTQASDIYSLGMIILEVISGYRPFSDRKHDEHLILDILNGFRPKIPTDIPHELVKLLERCWDPDPKKRTFKDFINFSILGFWEQRRRREMGDLGYELDQLIRKAKSGEIKFPEIIGTSILPTKINEQAIYSSRPLTPLISKALTLQIYYWGEHVKNIIAFLMKFDGNIPIDLNNLREQVENNYKEVEHYHDWLSSLRKLYIRVQERYFDKLNEEMTSEIFISLQNEDEFKTIKTEIRANPFLIQDWSKYRERILRILPGIYQSSLDKRMKENSERILKNQVKIIKGLRKLTYGTANRPLNKIISIWDPLYQYLAICPSYVNPPERDESVYTREFIEKTLLPMLKKEADELRATRVPPPPYLLDIHGALRVGSLR</sequence>
<comment type="caution">
    <text evidence="2">The sequence shown here is derived from an EMBL/GenBank/DDBJ whole genome shotgun (WGS) entry which is preliminary data.</text>
</comment>
<proteinExistence type="predicted"/>
<dbReference type="Pfam" id="PF07714">
    <property type="entry name" value="PK_Tyr_Ser-Thr"/>
    <property type="match status" value="1"/>
</dbReference>
<dbReference type="Gene3D" id="1.10.510.10">
    <property type="entry name" value="Transferase(Phosphotransferase) domain 1"/>
    <property type="match status" value="1"/>
</dbReference>
<dbReference type="InterPro" id="IPR011009">
    <property type="entry name" value="Kinase-like_dom_sf"/>
</dbReference>
<dbReference type="InterPro" id="IPR000719">
    <property type="entry name" value="Prot_kinase_dom"/>
</dbReference>
<organism evidence="2 3">
    <name type="scientific">Racocetra fulgida</name>
    <dbReference type="NCBI Taxonomy" id="60492"/>
    <lineage>
        <taxon>Eukaryota</taxon>
        <taxon>Fungi</taxon>
        <taxon>Fungi incertae sedis</taxon>
        <taxon>Mucoromycota</taxon>
        <taxon>Glomeromycotina</taxon>
        <taxon>Glomeromycetes</taxon>
        <taxon>Diversisporales</taxon>
        <taxon>Gigasporaceae</taxon>
        <taxon>Racocetra</taxon>
    </lineage>
</organism>
<dbReference type="InterPro" id="IPR001245">
    <property type="entry name" value="Ser-Thr/Tyr_kinase_cat_dom"/>
</dbReference>
<reference evidence="2" key="1">
    <citation type="submission" date="2021-06" db="EMBL/GenBank/DDBJ databases">
        <authorList>
            <person name="Kallberg Y."/>
            <person name="Tangrot J."/>
            <person name="Rosling A."/>
        </authorList>
    </citation>
    <scope>NUCLEOTIDE SEQUENCE</scope>
    <source>
        <strain evidence="2">IN212</strain>
    </source>
</reference>
<dbReference type="GO" id="GO:0005524">
    <property type="term" value="F:ATP binding"/>
    <property type="evidence" value="ECO:0007669"/>
    <property type="project" value="InterPro"/>
</dbReference>
<gene>
    <name evidence="2" type="ORF">RFULGI_LOCUS3005</name>
</gene>
<dbReference type="GO" id="GO:0004674">
    <property type="term" value="F:protein serine/threonine kinase activity"/>
    <property type="evidence" value="ECO:0007669"/>
    <property type="project" value="TreeGrafter"/>
</dbReference>
<dbReference type="PANTHER" id="PTHR44329">
    <property type="entry name" value="SERINE/THREONINE-PROTEIN KINASE TNNI3K-RELATED"/>
    <property type="match status" value="1"/>
</dbReference>
<feature type="non-terminal residue" evidence="2">
    <location>
        <position position="629"/>
    </location>
</feature>
<dbReference type="OrthoDB" id="2368775at2759"/>
<evidence type="ECO:0000259" key="1">
    <source>
        <dbReference type="PROSITE" id="PS50011"/>
    </source>
</evidence>
<dbReference type="EMBL" id="CAJVPZ010002462">
    <property type="protein sequence ID" value="CAG8513409.1"/>
    <property type="molecule type" value="Genomic_DNA"/>
</dbReference>
<keyword evidence="3" id="KW-1185">Reference proteome</keyword>
<accession>A0A9N9F683</accession>
<evidence type="ECO:0000313" key="3">
    <source>
        <dbReference type="Proteomes" id="UP000789396"/>
    </source>
</evidence>
<dbReference type="AlphaFoldDB" id="A0A9N9F683"/>
<dbReference type="InterPro" id="IPR051681">
    <property type="entry name" value="Ser/Thr_Kinases-Pseudokinases"/>
</dbReference>
<evidence type="ECO:0000313" key="2">
    <source>
        <dbReference type="EMBL" id="CAG8513409.1"/>
    </source>
</evidence>
<dbReference type="Proteomes" id="UP000789396">
    <property type="component" value="Unassembled WGS sequence"/>
</dbReference>
<dbReference type="PROSITE" id="PS50011">
    <property type="entry name" value="PROTEIN_KINASE_DOM"/>
    <property type="match status" value="1"/>
</dbReference>
<feature type="domain" description="Protein kinase" evidence="1">
    <location>
        <begin position="59"/>
        <end position="334"/>
    </location>
</feature>
<name>A0A9N9F683_9GLOM</name>